<evidence type="ECO:0000259" key="7">
    <source>
        <dbReference type="Pfam" id="PF00082"/>
    </source>
</evidence>
<dbReference type="GO" id="GO:0004252">
    <property type="term" value="F:serine-type endopeptidase activity"/>
    <property type="evidence" value="ECO:0007669"/>
    <property type="project" value="InterPro"/>
</dbReference>
<name>A0A7V0T4B0_UNCW3</name>
<dbReference type="InterPro" id="IPR025965">
    <property type="entry name" value="FlgD/Vpr_Ig-like"/>
</dbReference>
<dbReference type="PROSITE" id="PS51892">
    <property type="entry name" value="SUBTILASE"/>
    <property type="match status" value="1"/>
</dbReference>
<dbReference type="InterPro" id="IPR008979">
    <property type="entry name" value="Galactose-bd-like_sf"/>
</dbReference>
<evidence type="ECO:0000256" key="6">
    <source>
        <dbReference type="SAM" id="MobiDB-lite"/>
    </source>
</evidence>
<comment type="caution">
    <text evidence="5">Lacks conserved residue(s) required for the propagation of feature annotation.</text>
</comment>
<dbReference type="PANTHER" id="PTHR43399:SF4">
    <property type="entry name" value="CELL WALL-ASSOCIATED PROTEASE"/>
    <property type="match status" value="1"/>
</dbReference>
<dbReference type="InterPro" id="IPR023828">
    <property type="entry name" value="Peptidase_S8_Ser-AS"/>
</dbReference>
<keyword evidence="2" id="KW-0645">Protease</keyword>
<dbReference type="NCBIfam" id="TIGR04183">
    <property type="entry name" value="Por_Secre_tail"/>
    <property type="match status" value="1"/>
</dbReference>
<feature type="region of interest" description="Disordered" evidence="6">
    <location>
        <begin position="44"/>
        <end position="80"/>
    </location>
</feature>
<sequence>FSDMTADQFVWNHPEFLHCNSMGNYGNNRMGHPVMAKSIISTGSTENGTSCRTLSSFSSRGPTADGRLKPQLVAPGSDVYSSSHNNASGYVSLSGTSMATPNMTAATALIRDYFRMGYYPTGDTTTGTPMEISAALNKAVATAGAAANITGFTVPDNNIGWGRINLDTSLHFAGDDGKLWVVDEAPGLETGDSAVYTIDVSDDAHPLRVALCWSDYPGTMQASIILVNDLNLTVVSPSGTEYKGNVYTGGQSQPGGSYDALNVEECVRVNTPETGTWTVKVHALNVPEGPQPFALAVIGMLDAAAPRHDVGVRQILAPVGQVDVDSIIIPQAIVTSASTVNETFDVLMRIGTAWADTQSITLTPGQIDTVSFADWTAGPLGWHTVACSTMLAGDQNPANDMQTDSVEVIPGTGVAEGGTRPVRFALDSPTPNPFSRSTSVRYSIPRAGQARLAVYTAAGTLVRTIVAGEVQPGHYRATWHGRDSRGRTVSSGVYLLRLEAGDETATRKLVLE</sequence>
<feature type="compositionally biased region" description="Polar residues" evidence="6">
    <location>
        <begin position="44"/>
        <end position="61"/>
    </location>
</feature>
<feature type="domain" description="FlgD/Vpr Ig-like" evidence="8">
    <location>
        <begin position="447"/>
        <end position="501"/>
    </location>
</feature>
<evidence type="ECO:0000256" key="1">
    <source>
        <dbReference type="ARBA" id="ARBA00011073"/>
    </source>
</evidence>
<dbReference type="GO" id="GO:0006508">
    <property type="term" value="P:proteolysis"/>
    <property type="evidence" value="ECO:0007669"/>
    <property type="project" value="UniProtKB-KW"/>
</dbReference>
<gene>
    <name evidence="9" type="ORF">ENN51_01565</name>
</gene>
<evidence type="ECO:0000256" key="2">
    <source>
        <dbReference type="ARBA" id="ARBA00022670"/>
    </source>
</evidence>
<dbReference type="InterPro" id="IPR000209">
    <property type="entry name" value="Peptidase_S8/S53_dom"/>
</dbReference>
<dbReference type="Proteomes" id="UP000885672">
    <property type="component" value="Unassembled WGS sequence"/>
</dbReference>
<dbReference type="SUPFAM" id="SSF49785">
    <property type="entry name" value="Galactose-binding domain-like"/>
    <property type="match status" value="1"/>
</dbReference>
<protein>
    <submittedName>
        <fullName evidence="9">T9SS type A sorting domain-containing protein</fullName>
    </submittedName>
</protein>
<dbReference type="Gene3D" id="2.60.120.380">
    <property type="match status" value="1"/>
</dbReference>
<evidence type="ECO:0000259" key="8">
    <source>
        <dbReference type="Pfam" id="PF13860"/>
    </source>
</evidence>
<evidence type="ECO:0000313" key="9">
    <source>
        <dbReference type="EMBL" id="HDQ98964.1"/>
    </source>
</evidence>
<dbReference type="Gene3D" id="2.60.40.4070">
    <property type="match status" value="1"/>
</dbReference>
<reference evidence="9" key="1">
    <citation type="journal article" date="2020" name="mSystems">
        <title>Genome- and Community-Level Interaction Insights into Carbon Utilization and Element Cycling Functions of Hydrothermarchaeota in Hydrothermal Sediment.</title>
        <authorList>
            <person name="Zhou Z."/>
            <person name="Liu Y."/>
            <person name="Xu W."/>
            <person name="Pan J."/>
            <person name="Luo Z.H."/>
            <person name="Li M."/>
        </authorList>
    </citation>
    <scope>NUCLEOTIDE SEQUENCE [LARGE SCALE GENOMIC DNA]</scope>
    <source>
        <strain evidence="9">SpSt-1182</strain>
    </source>
</reference>
<dbReference type="Pfam" id="PF13860">
    <property type="entry name" value="FlgD_ig"/>
    <property type="match status" value="1"/>
</dbReference>
<comment type="caution">
    <text evidence="9">The sequence shown here is derived from an EMBL/GenBank/DDBJ whole genome shotgun (WGS) entry which is preliminary data.</text>
</comment>
<evidence type="ECO:0000256" key="3">
    <source>
        <dbReference type="ARBA" id="ARBA00022801"/>
    </source>
</evidence>
<proteinExistence type="inferred from homology"/>
<dbReference type="EMBL" id="DSBX01000058">
    <property type="protein sequence ID" value="HDQ98964.1"/>
    <property type="molecule type" value="Genomic_DNA"/>
</dbReference>
<dbReference type="InterPro" id="IPR026444">
    <property type="entry name" value="Secre_tail"/>
</dbReference>
<dbReference type="Gene3D" id="3.40.50.200">
    <property type="entry name" value="Peptidase S8/S53 domain"/>
    <property type="match status" value="1"/>
</dbReference>
<feature type="non-terminal residue" evidence="9">
    <location>
        <position position="1"/>
    </location>
</feature>
<dbReference type="PROSITE" id="PS00138">
    <property type="entry name" value="SUBTILASE_SER"/>
    <property type="match status" value="1"/>
</dbReference>
<dbReference type="AlphaFoldDB" id="A0A7V0T4B0"/>
<keyword evidence="4" id="KW-0720">Serine protease</keyword>
<dbReference type="PANTHER" id="PTHR43399">
    <property type="entry name" value="SUBTILISIN-RELATED"/>
    <property type="match status" value="1"/>
</dbReference>
<dbReference type="SUPFAM" id="SSF52743">
    <property type="entry name" value="Subtilisin-like"/>
    <property type="match status" value="1"/>
</dbReference>
<evidence type="ECO:0000256" key="4">
    <source>
        <dbReference type="ARBA" id="ARBA00022825"/>
    </source>
</evidence>
<dbReference type="InterPro" id="IPR051048">
    <property type="entry name" value="Peptidase_S8/S53_subtilisin"/>
</dbReference>
<dbReference type="Pfam" id="PF00082">
    <property type="entry name" value="Peptidase_S8"/>
    <property type="match status" value="1"/>
</dbReference>
<organism evidence="9">
    <name type="scientific">candidate division WOR-3 bacterium</name>
    <dbReference type="NCBI Taxonomy" id="2052148"/>
    <lineage>
        <taxon>Bacteria</taxon>
        <taxon>Bacteria division WOR-3</taxon>
    </lineage>
</organism>
<comment type="similarity">
    <text evidence="1 5">Belongs to the peptidase S8 family.</text>
</comment>
<feature type="domain" description="Peptidase S8/S53" evidence="7">
    <location>
        <begin position="14"/>
        <end position="162"/>
    </location>
</feature>
<accession>A0A7V0T4B0</accession>
<evidence type="ECO:0000256" key="5">
    <source>
        <dbReference type="PROSITE-ProRule" id="PRU01240"/>
    </source>
</evidence>
<dbReference type="InterPro" id="IPR036852">
    <property type="entry name" value="Peptidase_S8/S53_dom_sf"/>
</dbReference>
<keyword evidence="3" id="KW-0378">Hydrolase</keyword>